<accession>A0A7X0JP70</accession>
<dbReference type="AlphaFoldDB" id="A0A7X0JP70"/>
<dbReference type="SMART" id="SM00382">
    <property type="entry name" value="AAA"/>
    <property type="match status" value="1"/>
</dbReference>
<sequence>MPHLCLNAISKHFDKFTALDSVSLAIPDGAFLALLGPSGCGKTTLLRLIAGLEHPDQGEIRFDDQLVAGDAVFVPPEKRRVGMVFQSYALWPTMTVRKNIEFGLKVAGLTVQERNQRIDEVLDVVGLRGLDGRRPHELSGGQRQRVALARSLATRPQLILLDEPLANLDAHLREAMLAEFRRIHSLTGATFVFVTHDQDEAMAVATHVAVLDRGRLQQLGTPEELYRQPSSSMVARFIGRGRTLPVQVVESGAGRTKVMLGQQLLDMPGEAPTGYGWLCCHASDFKRVPEGGHLKVELLGQVFQNGVFLSHCLPTEIDGDVVSLPLEERLAPGTSIELVLTGGWVIGDGGTGQTWAGRVTGRSSTCRSAVISVS</sequence>
<keyword evidence="7" id="KW-1185">Reference proteome</keyword>
<comment type="caution">
    <text evidence="6">The sequence shown here is derived from an EMBL/GenBank/DDBJ whole genome shotgun (WGS) entry which is preliminary data.</text>
</comment>
<evidence type="ECO:0000259" key="5">
    <source>
        <dbReference type="PROSITE" id="PS50893"/>
    </source>
</evidence>
<feature type="domain" description="ABC transporter" evidence="5">
    <location>
        <begin position="4"/>
        <end position="238"/>
    </location>
</feature>
<keyword evidence="4 6" id="KW-0067">ATP-binding</keyword>
<proteinExistence type="inferred from homology"/>
<dbReference type="RefSeq" id="WP_092665387.1">
    <property type="nucleotide sequence ID" value="NZ_JACHBU010000011.1"/>
</dbReference>
<dbReference type="PANTHER" id="PTHR42781:SF4">
    <property type="entry name" value="SPERMIDINE_PUTRESCINE IMPORT ATP-BINDING PROTEIN POTA"/>
    <property type="match status" value="1"/>
</dbReference>
<dbReference type="InterPro" id="IPR003593">
    <property type="entry name" value="AAA+_ATPase"/>
</dbReference>
<dbReference type="InterPro" id="IPR050093">
    <property type="entry name" value="ABC_SmlMolc_Importer"/>
</dbReference>
<comment type="similarity">
    <text evidence="1">Belongs to the ABC transporter superfamily.</text>
</comment>
<dbReference type="FunFam" id="3.40.50.300:FF:000425">
    <property type="entry name" value="Probable ABC transporter, ATP-binding subunit"/>
    <property type="match status" value="1"/>
</dbReference>
<evidence type="ECO:0000256" key="4">
    <source>
        <dbReference type="ARBA" id="ARBA00022840"/>
    </source>
</evidence>
<gene>
    <name evidence="6" type="ORF">F4695_004172</name>
</gene>
<organism evidence="6 7">
    <name type="scientific">Rhizobium soli</name>
    <dbReference type="NCBI Taxonomy" id="424798"/>
    <lineage>
        <taxon>Bacteria</taxon>
        <taxon>Pseudomonadati</taxon>
        <taxon>Pseudomonadota</taxon>
        <taxon>Alphaproteobacteria</taxon>
        <taxon>Hyphomicrobiales</taxon>
        <taxon>Rhizobiaceae</taxon>
        <taxon>Rhizobium/Agrobacterium group</taxon>
        <taxon>Rhizobium</taxon>
    </lineage>
</organism>
<dbReference type="PROSITE" id="PS50893">
    <property type="entry name" value="ABC_TRANSPORTER_2"/>
    <property type="match status" value="1"/>
</dbReference>
<dbReference type="Gene3D" id="3.40.50.300">
    <property type="entry name" value="P-loop containing nucleotide triphosphate hydrolases"/>
    <property type="match status" value="1"/>
</dbReference>
<dbReference type="Pfam" id="PF00005">
    <property type="entry name" value="ABC_tran"/>
    <property type="match status" value="1"/>
</dbReference>
<dbReference type="GO" id="GO:0016887">
    <property type="term" value="F:ATP hydrolysis activity"/>
    <property type="evidence" value="ECO:0007669"/>
    <property type="project" value="InterPro"/>
</dbReference>
<keyword evidence="3" id="KW-0547">Nucleotide-binding</keyword>
<name>A0A7X0JP70_9HYPH</name>
<evidence type="ECO:0000313" key="7">
    <source>
        <dbReference type="Proteomes" id="UP000585437"/>
    </source>
</evidence>
<dbReference type="Proteomes" id="UP000585437">
    <property type="component" value="Unassembled WGS sequence"/>
</dbReference>
<dbReference type="InterPro" id="IPR003439">
    <property type="entry name" value="ABC_transporter-like_ATP-bd"/>
</dbReference>
<dbReference type="GO" id="GO:0015697">
    <property type="term" value="P:quaternary ammonium group transport"/>
    <property type="evidence" value="ECO:0007669"/>
    <property type="project" value="UniProtKB-ARBA"/>
</dbReference>
<dbReference type="PROSITE" id="PS00211">
    <property type="entry name" value="ABC_TRANSPORTER_1"/>
    <property type="match status" value="1"/>
</dbReference>
<evidence type="ECO:0000256" key="2">
    <source>
        <dbReference type="ARBA" id="ARBA00022448"/>
    </source>
</evidence>
<dbReference type="InterPro" id="IPR027417">
    <property type="entry name" value="P-loop_NTPase"/>
</dbReference>
<evidence type="ECO:0000256" key="1">
    <source>
        <dbReference type="ARBA" id="ARBA00005417"/>
    </source>
</evidence>
<dbReference type="PANTHER" id="PTHR42781">
    <property type="entry name" value="SPERMIDINE/PUTRESCINE IMPORT ATP-BINDING PROTEIN POTA"/>
    <property type="match status" value="1"/>
</dbReference>
<protein>
    <submittedName>
        <fullName evidence="6">Iron(III) transport system ATP-binding protein</fullName>
    </submittedName>
</protein>
<dbReference type="SUPFAM" id="SSF52540">
    <property type="entry name" value="P-loop containing nucleoside triphosphate hydrolases"/>
    <property type="match status" value="1"/>
</dbReference>
<dbReference type="EMBL" id="JACHBU010000011">
    <property type="protein sequence ID" value="MBB6510780.1"/>
    <property type="molecule type" value="Genomic_DNA"/>
</dbReference>
<dbReference type="InterPro" id="IPR017871">
    <property type="entry name" value="ABC_transporter-like_CS"/>
</dbReference>
<keyword evidence="2" id="KW-0813">Transport</keyword>
<evidence type="ECO:0000313" key="6">
    <source>
        <dbReference type="EMBL" id="MBB6510780.1"/>
    </source>
</evidence>
<evidence type="ECO:0000256" key="3">
    <source>
        <dbReference type="ARBA" id="ARBA00022741"/>
    </source>
</evidence>
<dbReference type="GO" id="GO:0005524">
    <property type="term" value="F:ATP binding"/>
    <property type="evidence" value="ECO:0007669"/>
    <property type="project" value="UniProtKB-KW"/>
</dbReference>
<reference evidence="6 7" key="1">
    <citation type="submission" date="2020-08" db="EMBL/GenBank/DDBJ databases">
        <title>The Agave Microbiome: Exploring the role of microbial communities in plant adaptations to desert environments.</title>
        <authorList>
            <person name="Partida-Martinez L.P."/>
        </authorList>
    </citation>
    <scope>NUCLEOTIDE SEQUENCE [LARGE SCALE GENOMIC DNA]</scope>
    <source>
        <strain evidence="6 7">AS3.12</strain>
    </source>
</reference>